<protein>
    <recommendedName>
        <fullName evidence="2">KHDC4/BBP-like KH-domain type I domain-containing protein</fullName>
    </recommendedName>
</protein>
<feature type="coiled-coil region" evidence="1">
    <location>
        <begin position="249"/>
        <end position="283"/>
    </location>
</feature>
<evidence type="ECO:0000259" key="2">
    <source>
        <dbReference type="Pfam" id="PF22675"/>
    </source>
</evidence>
<reference evidence="4 5" key="2">
    <citation type="submission" date="2024-07" db="EMBL/GenBank/DDBJ databases">
        <authorList>
            <person name="Akdeniz Z."/>
        </authorList>
    </citation>
    <scope>NUCLEOTIDE SEQUENCE [LARGE SCALE GENOMIC DNA]</scope>
</reference>
<dbReference type="Gene3D" id="3.30.1370.10">
    <property type="entry name" value="K Homology domain, type 1"/>
    <property type="match status" value="1"/>
</dbReference>
<evidence type="ECO:0000313" key="5">
    <source>
        <dbReference type="Proteomes" id="UP001642409"/>
    </source>
</evidence>
<evidence type="ECO:0000313" key="4">
    <source>
        <dbReference type="EMBL" id="CAL6046231.1"/>
    </source>
</evidence>
<dbReference type="InterPro" id="IPR055256">
    <property type="entry name" value="KH_1_KHDC4/BBP-like"/>
</dbReference>
<evidence type="ECO:0000256" key="1">
    <source>
        <dbReference type="SAM" id="Coils"/>
    </source>
</evidence>
<dbReference type="EMBL" id="CAXDID020000167">
    <property type="protein sequence ID" value="CAL6046231.1"/>
    <property type="molecule type" value="Genomic_DNA"/>
</dbReference>
<sequence>MTDYSEVIKQKLPICELHPFMPPTIINTIYTAPPPNSLNLTLKLKKPLNSALTLSQAWTKSLRPLAHSSIANLKNTSFQVPLVPHKPQQYTSLVFAPDLNKNFQGTILGPRGQNLMQMQKFSQTQMNLRGQGSQRMQSGIVNPGDDLKLHVQIKGCALNSVIALKMVYDVYYNCMQPDALNRYKQIQLQQLSGKKIQVQQPWINMEKDHATMIQKTLQHQKNELKAHAKGVQFYEACLQKAKMQQNGNADEKEETKEQQLNTKEEAKIEYNQIQEQKITQQIKNDYTELSEEEDLLPPGME</sequence>
<keyword evidence="5" id="KW-1185">Reference proteome</keyword>
<dbReference type="GO" id="GO:0003723">
    <property type="term" value="F:RNA binding"/>
    <property type="evidence" value="ECO:0007669"/>
    <property type="project" value="InterPro"/>
</dbReference>
<dbReference type="Pfam" id="PF22675">
    <property type="entry name" value="KH-I_KHDC4-BBP"/>
    <property type="match status" value="1"/>
</dbReference>
<organism evidence="3">
    <name type="scientific">Hexamita inflata</name>
    <dbReference type="NCBI Taxonomy" id="28002"/>
    <lineage>
        <taxon>Eukaryota</taxon>
        <taxon>Metamonada</taxon>
        <taxon>Diplomonadida</taxon>
        <taxon>Hexamitidae</taxon>
        <taxon>Hexamitinae</taxon>
        <taxon>Hexamita</taxon>
    </lineage>
</organism>
<comment type="caution">
    <text evidence="3">The sequence shown here is derived from an EMBL/GenBank/DDBJ whole genome shotgun (WGS) entry which is preliminary data.</text>
</comment>
<dbReference type="InterPro" id="IPR036612">
    <property type="entry name" value="KH_dom_type_1_sf"/>
</dbReference>
<dbReference type="AlphaFoldDB" id="A0AA86U5Q6"/>
<dbReference type="SUPFAM" id="SSF54791">
    <property type="entry name" value="Eukaryotic type KH-domain (KH-domain type I)"/>
    <property type="match status" value="1"/>
</dbReference>
<accession>A0AA86U5Q6</accession>
<proteinExistence type="predicted"/>
<dbReference type="EMBL" id="CATOUU010000718">
    <property type="protein sequence ID" value="CAI9943765.1"/>
    <property type="molecule type" value="Genomic_DNA"/>
</dbReference>
<evidence type="ECO:0000313" key="3">
    <source>
        <dbReference type="EMBL" id="CAI9943765.1"/>
    </source>
</evidence>
<name>A0AA86U5Q6_9EUKA</name>
<dbReference type="Proteomes" id="UP001642409">
    <property type="component" value="Unassembled WGS sequence"/>
</dbReference>
<keyword evidence="1" id="KW-0175">Coiled coil</keyword>
<gene>
    <name evidence="3" type="ORF">HINF_LOCUS31410</name>
    <name evidence="4" type="ORF">HINF_LOCUS41627</name>
</gene>
<reference evidence="3" key="1">
    <citation type="submission" date="2023-06" db="EMBL/GenBank/DDBJ databases">
        <authorList>
            <person name="Kurt Z."/>
        </authorList>
    </citation>
    <scope>NUCLEOTIDE SEQUENCE</scope>
</reference>
<feature type="domain" description="KHDC4/BBP-like KH-domain type I" evidence="2">
    <location>
        <begin position="101"/>
        <end position="155"/>
    </location>
</feature>